<dbReference type="PANTHER" id="PTHR46898">
    <property type="entry name" value="SENESCENCE-ASSOCIATED CARBOXYLESTERASE 101"/>
    <property type="match status" value="1"/>
</dbReference>
<dbReference type="Gramene" id="Bo9g165530.1">
    <property type="protein sequence ID" value="Bo9g165530.1"/>
    <property type="gene ID" value="Bo9g165530"/>
</dbReference>
<dbReference type="PANTHER" id="PTHR46898:SF5">
    <property type="entry name" value="SENESCENCE-ASSOCIATED CARBOXYLESTERASE 101"/>
    <property type="match status" value="1"/>
</dbReference>
<sequence length="382" mass="42722">MDSYSLNCTELGKLVLSSGLLSTSWSKISEMHESSHQPKDSALEFNVYRETTFVFVVFSAPPVCGDASLNSGSTLVSDVTSQDANLFSFLCSKKTPSFSLHTHALQLFASAVTENNRLIDLKSELLEFKKPVIITGAALGGSIASLFTLWLLEKVEPKLKRPLCITFGSPFIGDAKLQQILENSVRNSCFLHVADATQTPTTEGFKPFGTYLICNGSGCDCIDDPKAVMGLLLGGGTDLQGWRDYGEVLKSLDRYLQWRMCLNRKQFANGNQHRNQMEDEHQKELIDQRLYYMYDYKCKRAECKFVPDNKQVQFNLVPYRTIANPKSRVEIVCAEQVYGLYVRQTVMMLRNILACADCTASNKLVAEGRLSKHEDMMMAAAC</sequence>
<dbReference type="InterPro" id="IPR029058">
    <property type="entry name" value="AB_hydrolase_fold"/>
</dbReference>
<dbReference type="eggNOG" id="ENOG502QTKG">
    <property type="taxonomic scope" value="Eukaryota"/>
</dbReference>
<accession>A0A0D3EFF4</accession>
<dbReference type="InterPro" id="IPR044603">
    <property type="entry name" value="SAG101-like"/>
</dbReference>
<dbReference type="Gene3D" id="3.40.50.1820">
    <property type="entry name" value="alpha/beta hydrolase"/>
    <property type="match status" value="1"/>
</dbReference>
<keyword evidence="1" id="KW-0378">Hydrolase</keyword>
<protein>
    <recommendedName>
        <fullName evidence="2">Fungal lipase-type domain-containing protein</fullName>
    </recommendedName>
</protein>
<dbReference type="AlphaFoldDB" id="A0A0D3EFF4"/>
<evidence type="ECO:0000313" key="3">
    <source>
        <dbReference type="EnsemblPlants" id="Bo9g165530.1"/>
    </source>
</evidence>
<dbReference type="HOGENOM" id="CLU_724332_0_0_1"/>
<dbReference type="SUPFAM" id="SSF53474">
    <property type="entry name" value="alpha/beta-Hydrolases"/>
    <property type="match status" value="1"/>
</dbReference>
<evidence type="ECO:0000313" key="4">
    <source>
        <dbReference type="Proteomes" id="UP000032141"/>
    </source>
</evidence>
<feature type="domain" description="Fungal lipase-type" evidence="2">
    <location>
        <begin position="101"/>
        <end position="190"/>
    </location>
</feature>
<evidence type="ECO:0000256" key="1">
    <source>
        <dbReference type="ARBA" id="ARBA00022801"/>
    </source>
</evidence>
<dbReference type="InterPro" id="IPR002921">
    <property type="entry name" value="Fungal_lipase-type"/>
</dbReference>
<organism evidence="3 4">
    <name type="scientific">Brassica oleracea var. oleracea</name>
    <dbReference type="NCBI Taxonomy" id="109376"/>
    <lineage>
        <taxon>Eukaryota</taxon>
        <taxon>Viridiplantae</taxon>
        <taxon>Streptophyta</taxon>
        <taxon>Embryophyta</taxon>
        <taxon>Tracheophyta</taxon>
        <taxon>Spermatophyta</taxon>
        <taxon>Magnoliopsida</taxon>
        <taxon>eudicotyledons</taxon>
        <taxon>Gunneridae</taxon>
        <taxon>Pentapetalae</taxon>
        <taxon>rosids</taxon>
        <taxon>malvids</taxon>
        <taxon>Brassicales</taxon>
        <taxon>Brassicaceae</taxon>
        <taxon>Brassiceae</taxon>
        <taxon>Brassica</taxon>
    </lineage>
</organism>
<proteinExistence type="predicted"/>
<reference evidence="3 4" key="1">
    <citation type="journal article" date="2014" name="Genome Biol.">
        <title>Transcriptome and methylome profiling reveals relics of genome dominance in the mesopolyploid Brassica oleracea.</title>
        <authorList>
            <person name="Parkin I.A."/>
            <person name="Koh C."/>
            <person name="Tang H."/>
            <person name="Robinson S.J."/>
            <person name="Kagale S."/>
            <person name="Clarke W.E."/>
            <person name="Town C.D."/>
            <person name="Nixon J."/>
            <person name="Krishnakumar V."/>
            <person name="Bidwell S.L."/>
            <person name="Denoeud F."/>
            <person name="Belcram H."/>
            <person name="Links M.G."/>
            <person name="Just J."/>
            <person name="Clarke C."/>
            <person name="Bender T."/>
            <person name="Huebert T."/>
            <person name="Mason A.S."/>
            <person name="Pires J.C."/>
            <person name="Barker G."/>
            <person name="Moore J."/>
            <person name="Walley P.G."/>
            <person name="Manoli S."/>
            <person name="Batley J."/>
            <person name="Edwards D."/>
            <person name="Nelson M.N."/>
            <person name="Wang X."/>
            <person name="Paterson A.H."/>
            <person name="King G."/>
            <person name="Bancroft I."/>
            <person name="Chalhoub B."/>
            <person name="Sharpe A.G."/>
        </authorList>
    </citation>
    <scope>NUCLEOTIDE SEQUENCE</scope>
    <source>
        <strain evidence="3 4">cv. TO1000</strain>
    </source>
</reference>
<dbReference type="GO" id="GO:0052689">
    <property type="term" value="F:carboxylic ester hydrolase activity"/>
    <property type="evidence" value="ECO:0007669"/>
    <property type="project" value="InterPro"/>
</dbReference>
<name>A0A0D3EFF4_BRAOL</name>
<dbReference type="GO" id="GO:0006629">
    <property type="term" value="P:lipid metabolic process"/>
    <property type="evidence" value="ECO:0007669"/>
    <property type="project" value="InterPro"/>
</dbReference>
<dbReference type="GO" id="GO:0006952">
    <property type="term" value="P:defense response"/>
    <property type="evidence" value="ECO:0007669"/>
    <property type="project" value="InterPro"/>
</dbReference>
<dbReference type="Pfam" id="PF01764">
    <property type="entry name" value="Lipase_3"/>
    <property type="match status" value="1"/>
</dbReference>
<dbReference type="STRING" id="109376.A0A0D3EFF4"/>
<keyword evidence="4" id="KW-1185">Reference proteome</keyword>
<dbReference type="Proteomes" id="UP000032141">
    <property type="component" value="Chromosome C9"/>
</dbReference>
<evidence type="ECO:0000259" key="2">
    <source>
        <dbReference type="Pfam" id="PF01764"/>
    </source>
</evidence>
<dbReference type="EnsemblPlants" id="Bo9g165530.1">
    <property type="protein sequence ID" value="Bo9g165530.1"/>
    <property type="gene ID" value="Bo9g165530"/>
</dbReference>
<reference evidence="3" key="2">
    <citation type="submission" date="2015-03" db="UniProtKB">
        <authorList>
            <consortium name="EnsemblPlants"/>
        </authorList>
    </citation>
    <scope>IDENTIFICATION</scope>
</reference>